<feature type="binding site" evidence="18">
    <location>
        <position position="379"/>
    </location>
    <ligand>
        <name>UDP-N-acetyl-alpha-D-glucosamine</name>
        <dbReference type="ChEBI" id="CHEBI:57705"/>
    </ligand>
</feature>
<feature type="binding site" evidence="18">
    <location>
        <begin position="388"/>
        <end position="389"/>
    </location>
    <ligand>
        <name>acetyl-CoA</name>
        <dbReference type="ChEBI" id="CHEBI:57288"/>
    </ligand>
</feature>
<dbReference type="NCBIfam" id="TIGR01173">
    <property type="entry name" value="glmU"/>
    <property type="match status" value="1"/>
</dbReference>
<comment type="subcellular location">
    <subcellularLocation>
        <location evidence="1 18">Cytoplasm</location>
    </subcellularLocation>
</comment>
<dbReference type="RefSeq" id="WP_114706192.1">
    <property type="nucleotide sequence ID" value="NZ_QDKL01000001.1"/>
</dbReference>
<feature type="binding site" evidence="18">
    <location>
        <begin position="14"/>
        <end position="17"/>
    </location>
    <ligand>
        <name>UDP-N-acetyl-alpha-D-glucosamine</name>
        <dbReference type="ChEBI" id="CHEBI:57705"/>
    </ligand>
</feature>
<dbReference type="InterPro" id="IPR005882">
    <property type="entry name" value="Bifunctional_GlmU"/>
</dbReference>
<evidence type="ECO:0000256" key="17">
    <source>
        <dbReference type="ARBA" id="ARBA00049628"/>
    </source>
</evidence>
<dbReference type="Gene3D" id="2.160.10.10">
    <property type="entry name" value="Hexapeptide repeat proteins"/>
    <property type="match status" value="1"/>
</dbReference>
<comment type="caution">
    <text evidence="18">Lacks conserved residue(s) required for the propagation of feature annotation.</text>
</comment>
<name>A0ABY0IJW8_9BACT</name>
<dbReference type="PANTHER" id="PTHR43584">
    <property type="entry name" value="NUCLEOTIDYL TRANSFERASE"/>
    <property type="match status" value="1"/>
</dbReference>
<feature type="binding site" evidence="18">
    <location>
        <position position="111"/>
    </location>
    <ligand>
        <name>Mg(2+)</name>
        <dbReference type="ChEBI" id="CHEBI:18420"/>
    </ligand>
</feature>
<feature type="binding site" evidence="18">
    <location>
        <position position="28"/>
    </location>
    <ligand>
        <name>UDP-N-acetyl-alpha-D-glucosamine</name>
        <dbReference type="ChEBI" id="CHEBI:57705"/>
    </ligand>
</feature>
<dbReference type="CDD" id="cd03353">
    <property type="entry name" value="LbH_GlmU_C"/>
    <property type="match status" value="1"/>
</dbReference>
<dbReference type="SUPFAM" id="SSF51161">
    <property type="entry name" value="Trimeric LpxA-like enzymes"/>
    <property type="match status" value="1"/>
</dbReference>
<evidence type="ECO:0000256" key="10">
    <source>
        <dbReference type="ARBA" id="ARBA00022960"/>
    </source>
</evidence>
<feature type="binding site" evidence="18">
    <location>
        <position position="229"/>
    </location>
    <ligand>
        <name>UDP-N-acetyl-alpha-D-glucosamine</name>
        <dbReference type="ChEBI" id="CHEBI:57705"/>
    </ligand>
</feature>
<feature type="binding site" evidence="18">
    <location>
        <position position="175"/>
    </location>
    <ligand>
        <name>UDP-N-acetyl-alpha-D-glucosamine</name>
        <dbReference type="ChEBI" id="CHEBI:57705"/>
    </ligand>
</feature>
<comment type="similarity">
    <text evidence="3 18">In the N-terminal section; belongs to the N-acetylglucosamine-1-phosphate uridyltransferase family.</text>
</comment>
<evidence type="ECO:0000256" key="12">
    <source>
        <dbReference type="ARBA" id="ARBA00023268"/>
    </source>
</evidence>
<dbReference type="Pfam" id="PF25087">
    <property type="entry name" value="GMPPB_C"/>
    <property type="match status" value="1"/>
</dbReference>
<feature type="binding site" evidence="18">
    <location>
        <position position="368"/>
    </location>
    <ligand>
        <name>UDP-N-acetyl-alpha-D-glucosamine</name>
        <dbReference type="ChEBI" id="CHEBI:57705"/>
    </ligand>
</feature>
<feature type="binding site" evidence="18">
    <location>
        <begin position="84"/>
        <end position="85"/>
    </location>
    <ligand>
        <name>UDP-N-acetyl-alpha-D-glucosamine</name>
        <dbReference type="ChEBI" id="CHEBI:57705"/>
    </ligand>
</feature>
<dbReference type="GO" id="GO:0003977">
    <property type="term" value="F:UDP-N-acetylglucosamine diphosphorylase activity"/>
    <property type="evidence" value="ECO:0007669"/>
    <property type="project" value="UniProtKB-EC"/>
</dbReference>
<keyword evidence="4 18" id="KW-0963">Cytoplasm</keyword>
<dbReference type="EMBL" id="QDKL01000001">
    <property type="protein sequence ID" value="RZF23245.1"/>
    <property type="molecule type" value="Genomic_DNA"/>
</dbReference>
<keyword evidence="11 18" id="KW-0573">Peptidoglycan synthesis</keyword>
<dbReference type="PROSITE" id="PS00101">
    <property type="entry name" value="HEXAPEP_TRANSFERASES"/>
    <property type="match status" value="1"/>
</dbReference>
<keyword evidence="9 18" id="KW-0460">Magnesium</keyword>
<evidence type="ECO:0000256" key="16">
    <source>
        <dbReference type="ARBA" id="ARBA00048493"/>
    </source>
</evidence>
<dbReference type="InterPro" id="IPR056729">
    <property type="entry name" value="GMPPB_C"/>
</dbReference>
<dbReference type="Pfam" id="PF00132">
    <property type="entry name" value="Hexapep"/>
    <property type="match status" value="1"/>
</dbReference>
<evidence type="ECO:0000256" key="9">
    <source>
        <dbReference type="ARBA" id="ARBA00022842"/>
    </source>
</evidence>
<dbReference type="Pfam" id="PF12804">
    <property type="entry name" value="NTP_transf_3"/>
    <property type="match status" value="1"/>
</dbReference>
<feature type="binding site" evidence="18">
    <location>
        <position position="229"/>
    </location>
    <ligand>
        <name>Mg(2+)</name>
        <dbReference type="ChEBI" id="CHEBI:18420"/>
    </ligand>
</feature>
<keyword evidence="6 18" id="KW-0548">Nucleotidyltransferase</keyword>
<keyword evidence="22" id="KW-1185">Reference proteome</keyword>
<feature type="binding site" evidence="18">
    <location>
        <position position="79"/>
    </location>
    <ligand>
        <name>UDP-N-acetyl-alpha-D-glucosamine</name>
        <dbReference type="ChEBI" id="CHEBI:57705"/>
    </ligand>
</feature>
<reference evidence="22" key="1">
    <citation type="journal article" date="2019" name="Int. J. Syst. Evol. Microbiol.">
        <title>Halobacteriovorax valvorus sp. nov., a novel prokaryotic predator isolated from coastal seawater of China.</title>
        <authorList>
            <person name="Chen M.-X."/>
        </authorList>
    </citation>
    <scope>NUCLEOTIDE SEQUENCE [LARGE SCALE GENOMIC DNA]</scope>
    <source>
        <strain evidence="22">BL9</strain>
    </source>
</reference>
<evidence type="ECO:0000256" key="7">
    <source>
        <dbReference type="ARBA" id="ARBA00022723"/>
    </source>
</evidence>
<organism evidence="21 22">
    <name type="scientific">Halobacteriovorax vibrionivorans</name>
    <dbReference type="NCBI Taxonomy" id="2152716"/>
    <lineage>
        <taxon>Bacteria</taxon>
        <taxon>Pseudomonadati</taxon>
        <taxon>Bdellovibrionota</taxon>
        <taxon>Bacteriovoracia</taxon>
        <taxon>Bacteriovoracales</taxon>
        <taxon>Halobacteriovoraceae</taxon>
        <taxon>Halobacteriovorax</taxon>
    </lineage>
</organism>
<feature type="binding site" evidence="18">
    <location>
        <position position="407"/>
    </location>
    <ligand>
        <name>acetyl-CoA</name>
        <dbReference type="ChEBI" id="CHEBI:57288"/>
    </ligand>
</feature>
<dbReference type="InterPro" id="IPR011004">
    <property type="entry name" value="Trimer_LpxA-like_sf"/>
</dbReference>
<feature type="binding site" evidence="18">
    <location>
        <position position="442"/>
    </location>
    <ligand>
        <name>acetyl-CoA</name>
        <dbReference type="ChEBI" id="CHEBI:57288"/>
    </ligand>
</feature>
<gene>
    <name evidence="18 21" type="primary">glmU</name>
    <name evidence="21" type="ORF">DAY19_05605</name>
</gene>
<comment type="catalytic activity">
    <reaction evidence="16 18">
        <text>N-acetyl-alpha-D-glucosamine 1-phosphate + UTP + H(+) = UDP-N-acetyl-alpha-D-glucosamine + diphosphate</text>
        <dbReference type="Rhea" id="RHEA:13509"/>
        <dbReference type="ChEBI" id="CHEBI:15378"/>
        <dbReference type="ChEBI" id="CHEBI:33019"/>
        <dbReference type="ChEBI" id="CHEBI:46398"/>
        <dbReference type="ChEBI" id="CHEBI:57705"/>
        <dbReference type="ChEBI" id="CHEBI:57776"/>
        <dbReference type="EC" id="2.7.7.23"/>
    </reaction>
</comment>
<feature type="binding site" evidence="18">
    <location>
        <position position="147"/>
    </location>
    <ligand>
        <name>UDP-N-acetyl-alpha-D-glucosamine</name>
        <dbReference type="ChEBI" id="CHEBI:57705"/>
    </ligand>
</feature>
<evidence type="ECO:0000313" key="21">
    <source>
        <dbReference type="EMBL" id="RZF23245.1"/>
    </source>
</evidence>
<keyword evidence="14 18" id="KW-0961">Cell wall biogenesis/degradation</keyword>
<feature type="domain" description="Mannose-1-phosphate guanyltransferase C-terminal" evidence="20">
    <location>
        <begin position="271"/>
        <end position="334"/>
    </location>
</feature>
<keyword evidence="10 18" id="KW-0133">Cell shape</keyword>
<dbReference type="Gene3D" id="3.90.550.10">
    <property type="entry name" value="Spore Coat Polysaccharide Biosynthesis Protein SpsA, Chain A"/>
    <property type="match status" value="1"/>
</dbReference>
<comment type="similarity">
    <text evidence="2 18">In the C-terminal section; belongs to the transferase hexapeptide repeat family.</text>
</comment>
<dbReference type="HAMAP" id="MF_01631">
    <property type="entry name" value="GlmU"/>
    <property type="match status" value="1"/>
</dbReference>
<feature type="active site" description="Proton acceptor" evidence="18">
    <location>
        <position position="365"/>
    </location>
</feature>
<dbReference type="InterPro" id="IPR001451">
    <property type="entry name" value="Hexapep"/>
</dbReference>
<keyword evidence="8 18" id="KW-0677">Repeat</keyword>
<dbReference type="InterPro" id="IPR038009">
    <property type="entry name" value="GlmU_C_LbH"/>
</dbReference>
<evidence type="ECO:0000256" key="6">
    <source>
        <dbReference type="ARBA" id="ARBA00022695"/>
    </source>
</evidence>
<comment type="pathway">
    <text evidence="18">Nucleotide-sugar biosynthesis; UDP-N-acetyl-alpha-D-glucosamine biosynthesis; N-acetyl-alpha-D-glucosamine 1-phosphate from alpha-D-glucosamine 6-phosphate (route II): step 2/2.</text>
</comment>
<comment type="function">
    <text evidence="17 18">Catalyzes the last two sequential reactions in the de novo biosynthetic pathway for UDP-N-acetylglucosamine (UDP-GlcNAc). The C-terminal domain catalyzes the transfer of acetyl group from acetyl coenzyme A to glucosamine-1-phosphate (GlcN-1-P) to produce N-acetylglucosamine-1-phosphate (GlcNAc-1-P), which is converted into UDP-GlcNAc by the transfer of uridine 5-monophosphate (from uridine 5-triphosphate), a reaction catalyzed by the N-terminal domain.</text>
</comment>
<comment type="caution">
    <text evidence="21">The sequence shown here is derived from an EMBL/GenBank/DDBJ whole genome shotgun (WGS) entry which is preliminary data.</text>
</comment>
<comment type="pathway">
    <text evidence="18">Nucleotide-sugar biosynthesis; UDP-N-acetyl-alpha-D-glucosamine biosynthesis; UDP-N-acetyl-alpha-D-glucosamine from N-acetyl-alpha-D-glucosamine 1-phosphate: step 1/1.</text>
</comment>
<evidence type="ECO:0000259" key="20">
    <source>
        <dbReference type="Pfam" id="PF25087"/>
    </source>
</evidence>
<keyword evidence="13 18" id="KW-0012">Acyltransferase</keyword>
<dbReference type="InterPro" id="IPR018357">
    <property type="entry name" value="Hexapep_transf_CS"/>
</dbReference>
<feature type="binding site" evidence="18">
    <location>
        <position position="160"/>
    </location>
    <ligand>
        <name>UDP-N-acetyl-alpha-D-glucosamine</name>
        <dbReference type="ChEBI" id="CHEBI:57705"/>
    </ligand>
</feature>
<feature type="domain" description="MobA-like NTP transferase" evidence="19">
    <location>
        <begin position="12"/>
        <end position="139"/>
    </location>
</feature>
<feature type="binding site" evidence="18">
    <location>
        <position position="425"/>
    </location>
    <ligand>
        <name>acetyl-CoA</name>
        <dbReference type="ChEBI" id="CHEBI:57288"/>
    </ligand>
</feature>
<dbReference type="EC" id="2.3.1.157" evidence="18"/>
<feature type="binding site" evidence="18">
    <location>
        <position position="335"/>
    </location>
    <ligand>
        <name>UDP-N-acetyl-alpha-D-glucosamine</name>
        <dbReference type="ChEBI" id="CHEBI:57705"/>
    </ligand>
</feature>
<keyword evidence="12 18" id="KW-0511">Multifunctional enzyme</keyword>
<evidence type="ECO:0000313" key="22">
    <source>
        <dbReference type="Proteomes" id="UP000443582"/>
    </source>
</evidence>
<evidence type="ECO:0000256" key="18">
    <source>
        <dbReference type="HAMAP-Rule" id="MF_01631"/>
    </source>
</evidence>
<feature type="region of interest" description="Pyrophosphorylase" evidence="18">
    <location>
        <begin position="1"/>
        <end position="231"/>
    </location>
</feature>
<dbReference type="InterPro" id="IPR050065">
    <property type="entry name" value="GlmU-like"/>
</dbReference>
<evidence type="ECO:0000256" key="4">
    <source>
        <dbReference type="ARBA" id="ARBA00022490"/>
    </source>
</evidence>
<keyword evidence="5 18" id="KW-0808">Transferase</keyword>
<comment type="cofactor">
    <cofactor evidence="18">
        <name>Mg(2+)</name>
        <dbReference type="ChEBI" id="CHEBI:18420"/>
    </cofactor>
    <text evidence="18">Binds 1 Mg(2+) ion per subunit.</text>
</comment>
<comment type="catalytic activity">
    <reaction evidence="15 18">
        <text>alpha-D-glucosamine 1-phosphate + acetyl-CoA = N-acetyl-alpha-D-glucosamine 1-phosphate + CoA + H(+)</text>
        <dbReference type="Rhea" id="RHEA:13725"/>
        <dbReference type="ChEBI" id="CHEBI:15378"/>
        <dbReference type="ChEBI" id="CHEBI:57287"/>
        <dbReference type="ChEBI" id="CHEBI:57288"/>
        <dbReference type="ChEBI" id="CHEBI:57776"/>
        <dbReference type="ChEBI" id="CHEBI:58516"/>
        <dbReference type="EC" id="2.3.1.157"/>
    </reaction>
</comment>
<proteinExistence type="inferred from homology"/>
<dbReference type="CDD" id="cd02540">
    <property type="entry name" value="GT2_GlmU_N_bac"/>
    <property type="match status" value="1"/>
</dbReference>
<evidence type="ECO:0000256" key="13">
    <source>
        <dbReference type="ARBA" id="ARBA00023315"/>
    </source>
</evidence>
<evidence type="ECO:0000256" key="11">
    <source>
        <dbReference type="ARBA" id="ARBA00022984"/>
    </source>
</evidence>
<accession>A0ABY0IJW8</accession>
<feature type="binding site" evidence="18">
    <location>
        <position position="353"/>
    </location>
    <ligand>
        <name>UDP-N-acetyl-alpha-D-glucosamine</name>
        <dbReference type="ChEBI" id="CHEBI:57705"/>
    </ligand>
</feature>
<feature type="region of interest" description="N-acetyltransferase" evidence="18">
    <location>
        <begin position="254"/>
        <end position="462"/>
    </location>
</feature>
<dbReference type="SUPFAM" id="SSF53448">
    <property type="entry name" value="Nucleotide-diphospho-sugar transferases"/>
    <property type="match status" value="1"/>
</dbReference>
<sequence length="462" mass="50799">MSDNSSKKVAIVVLAAGKGTRLKMDIPKPLAPLHENTLVDYVIDTFKDFGDITLVTGHQRELVEEHVNKKFENINYVYQKEQLGTGHAVQTYLKDFENSRGYDYTIVTCADTPLITKETVSSLIEEIEKGSNAVCATFTADNPTGYGRIIRKGTGFQIVEEKDANDDQRQIDEVNSGLYIFKTLYLMDHIFNLSDDNKSGEFYLTDTFSPEANVTPLLFEEPREFLGVNNLIQLSQADIYLRRSIARYLMLEAGVRFTDPSHTYCYSKNIGQGTHLFQNAFIDDKTVIGKNVIIEQGVTIKNSIIEDGAIIKANSYITDSKVSNGASIGPMAQLRPGSNIGEGAKLGNFVEVKKSNIGKKSAVSHLSYVGDAEIGDGVNIGCGFITCNYDGANKNKTIIGDGSFIGSDTQMIAPIEIGKECYVASGSTINKSMPDGSFAIARGRQETKEGMAKRFIKKKTDK</sequence>
<dbReference type="InterPro" id="IPR025877">
    <property type="entry name" value="MobA-like_NTP_Trfase"/>
</dbReference>
<evidence type="ECO:0000256" key="14">
    <source>
        <dbReference type="ARBA" id="ARBA00023316"/>
    </source>
</evidence>
<evidence type="ECO:0000256" key="1">
    <source>
        <dbReference type="ARBA" id="ARBA00004496"/>
    </source>
</evidence>
<comment type="subunit">
    <text evidence="18">Homotrimer.</text>
</comment>
<dbReference type="Proteomes" id="UP000443582">
    <property type="component" value="Unassembled WGS sequence"/>
</dbReference>
<dbReference type="PANTHER" id="PTHR43584:SF3">
    <property type="entry name" value="BIFUNCTIONAL PROTEIN GLMU"/>
    <property type="match status" value="1"/>
</dbReference>
<evidence type="ECO:0000256" key="15">
    <source>
        <dbReference type="ARBA" id="ARBA00048247"/>
    </source>
</evidence>
<evidence type="ECO:0000256" key="8">
    <source>
        <dbReference type="ARBA" id="ARBA00022737"/>
    </source>
</evidence>
<keyword evidence="7 18" id="KW-0479">Metal-binding</keyword>
<dbReference type="InterPro" id="IPR029044">
    <property type="entry name" value="Nucleotide-diphossugar_trans"/>
</dbReference>
<comment type="pathway">
    <text evidence="18">Bacterial outer membrane biogenesis; LPS lipid A biosynthesis.</text>
</comment>
<evidence type="ECO:0000259" key="19">
    <source>
        <dbReference type="Pfam" id="PF12804"/>
    </source>
</evidence>
<evidence type="ECO:0000256" key="5">
    <source>
        <dbReference type="ARBA" id="ARBA00022679"/>
    </source>
</evidence>
<dbReference type="GO" id="GO:0019134">
    <property type="term" value="F:glucosamine-1-phosphate N-acetyltransferase activity"/>
    <property type="evidence" value="ECO:0007669"/>
    <property type="project" value="UniProtKB-EC"/>
</dbReference>
<evidence type="ECO:0000256" key="3">
    <source>
        <dbReference type="ARBA" id="ARBA00007947"/>
    </source>
</evidence>
<evidence type="ECO:0000256" key="2">
    <source>
        <dbReference type="ARBA" id="ARBA00007707"/>
    </source>
</evidence>
<dbReference type="EC" id="2.7.7.23" evidence="18"/>
<protein>
    <recommendedName>
        <fullName evidence="18">Bifunctional protein GlmU</fullName>
    </recommendedName>
    <domain>
        <recommendedName>
            <fullName evidence="18">UDP-N-acetylglucosamine pyrophosphorylase</fullName>
            <ecNumber evidence="18">2.7.7.23</ecNumber>
        </recommendedName>
        <alternativeName>
            <fullName evidence="18">N-acetylglucosamine-1-phosphate uridyltransferase</fullName>
        </alternativeName>
    </domain>
    <domain>
        <recommendedName>
            <fullName evidence="18">Glucosamine-1-phosphate N-acetyltransferase</fullName>
            <ecNumber evidence="18">2.3.1.157</ecNumber>
        </recommendedName>
    </domain>
</protein>